<organism evidence="1 2">
    <name type="scientific">Hungatella hathewayi DSM 13479</name>
    <dbReference type="NCBI Taxonomy" id="566550"/>
    <lineage>
        <taxon>Bacteria</taxon>
        <taxon>Bacillati</taxon>
        <taxon>Bacillota</taxon>
        <taxon>Clostridia</taxon>
        <taxon>Lachnospirales</taxon>
        <taxon>Lachnospiraceae</taxon>
        <taxon>Hungatella</taxon>
    </lineage>
</organism>
<name>D3AQ35_9FIRM</name>
<proteinExistence type="predicted"/>
<dbReference type="AlphaFoldDB" id="D3AQ35"/>
<comment type="caution">
    <text evidence="1">The sequence shown here is derived from an EMBL/GenBank/DDBJ whole genome shotgun (WGS) entry which is preliminary data.</text>
</comment>
<dbReference type="HOGENOM" id="CLU_3271224_0_0_9"/>
<reference evidence="1 2" key="1">
    <citation type="submission" date="2010-01" db="EMBL/GenBank/DDBJ databases">
        <authorList>
            <person name="Weinstock G."/>
            <person name="Sodergren E."/>
            <person name="Clifton S."/>
            <person name="Fulton L."/>
            <person name="Fulton B."/>
            <person name="Courtney L."/>
            <person name="Fronick C."/>
            <person name="Harrison M."/>
            <person name="Strong C."/>
            <person name="Farmer C."/>
            <person name="Delahaunty K."/>
            <person name="Markovic C."/>
            <person name="Hall O."/>
            <person name="Minx P."/>
            <person name="Tomlinson C."/>
            <person name="Mitreva M."/>
            <person name="Nelson J."/>
            <person name="Hou S."/>
            <person name="Wollam A."/>
            <person name="Pepin K.H."/>
            <person name="Johnson M."/>
            <person name="Bhonagiri V."/>
            <person name="Nash W.E."/>
            <person name="Warren W."/>
            <person name="Chinwalla A."/>
            <person name="Mardis E.R."/>
            <person name="Wilson R.K."/>
        </authorList>
    </citation>
    <scope>NUCLEOTIDE SEQUENCE [LARGE SCALE GENOMIC DNA]</scope>
    <source>
        <strain evidence="1 2">DSM 13479</strain>
    </source>
</reference>
<evidence type="ECO:0000313" key="1">
    <source>
        <dbReference type="EMBL" id="EFC96070.1"/>
    </source>
</evidence>
<protein>
    <submittedName>
        <fullName evidence="1">Uncharacterized protein</fullName>
    </submittedName>
</protein>
<gene>
    <name evidence="1" type="ORF">CLOSTHATH_05741</name>
</gene>
<dbReference type="EMBL" id="ACIO01000622">
    <property type="protein sequence ID" value="EFC96070.1"/>
    <property type="molecule type" value="Genomic_DNA"/>
</dbReference>
<sequence>MSLLCFFLNHTALTYIDSCFSKKLHLKKEKQAASIIYDFPL</sequence>
<dbReference type="Proteomes" id="UP000004968">
    <property type="component" value="Unassembled WGS sequence"/>
</dbReference>
<evidence type="ECO:0000313" key="2">
    <source>
        <dbReference type="Proteomes" id="UP000004968"/>
    </source>
</evidence>
<accession>D3AQ35</accession>